<dbReference type="PRINTS" id="PR00126">
    <property type="entry name" value="ATPASEGAMMA"/>
</dbReference>
<dbReference type="PANTHER" id="PTHR11693">
    <property type="entry name" value="ATP SYNTHASE GAMMA CHAIN"/>
    <property type="match status" value="1"/>
</dbReference>
<evidence type="ECO:0000256" key="5">
    <source>
        <dbReference type="ARBA" id="ARBA00022781"/>
    </source>
</evidence>
<dbReference type="EMBL" id="AP014945">
    <property type="protein sequence ID" value="BAU22913.1"/>
    <property type="molecule type" value="Genomic_DNA"/>
</dbReference>
<evidence type="ECO:0000256" key="8">
    <source>
        <dbReference type="ARBA" id="ARBA00023196"/>
    </source>
</evidence>
<keyword evidence="11" id="KW-1185">Reference proteome</keyword>
<evidence type="ECO:0000256" key="7">
    <source>
        <dbReference type="ARBA" id="ARBA00023136"/>
    </source>
</evidence>
<keyword evidence="6" id="KW-0406">Ion transport</keyword>
<dbReference type="PATRIC" id="fig|1653476.3.peg.535"/>
<dbReference type="AlphaFoldDB" id="A0A0U5APZ9"/>
<evidence type="ECO:0000256" key="1">
    <source>
        <dbReference type="ARBA" id="ARBA00003456"/>
    </source>
</evidence>
<dbReference type="GO" id="GO:0045259">
    <property type="term" value="C:proton-transporting ATP synthase complex"/>
    <property type="evidence" value="ECO:0007669"/>
    <property type="project" value="UniProtKB-KW"/>
</dbReference>
<dbReference type="Gene3D" id="1.10.287.80">
    <property type="entry name" value="ATP synthase, gamma subunit, helix hairpin domain"/>
    <property type="match status" value="1"/>
</dbReference>
<dbReference type="GO" id="GO:0046933">
    <property type="term" value="F:proton-transporting ATP synthase activity, rotational mechanism"/>
    <property type="evidence" value="ECO:0007669"/>
    <property type="project" value="InterPro"/>
</dbReference>
<comment type="similarity">
    <text evidence="3">Belongs to the ATPase gamma chain family.</text>
</comment>
<sequence length="276" mass="32175">MLAKEIEKKILTYRSILEIINAMKAFAGVNYRKCEERIHSLRTFEKSLYEGLGILLSFFPELKILESEKNTRLIIAFGSDQGLCGAYNYRIAEELSYHIKEKDLLVIIGRKLQESIIDFHLKADLPLRASVSVEGIRESLEEIFEHILKYLKKSGLMDIYLCFTTITEKQSIIHFERILPPDLKKIQEIPTLSHPPLLYLKPQILFNKFLEEIIFIGLYRAYLEALRSEAYFRIKSMETASTNIEKKITELQIAKHYQRQEEITSEIIEILIGSKL</sequence>
<name>A0A0U5APZ9_9BACT</name>
<proteinExistence type="inferred from homology"/>
<keyword evidence="7" id="KW-0472">Membrane</keyword>
<reference evidence="11" key="2">
    <citation type="journal article" date="2016" name="Int. J. Syst. Evol. Microbiol.">
        <title>Caldimicrobium thiodismutans sp. nov., a sulfur-disproportionating bacterium isolated from a hot spring.</title>
        <authorList>
            <person name="Kojima H."/>
            <person name="Umezawa K."/>
            <person name="Fukui M."/>
        </authorList>
    </citation>
    <scope>NUCLEOTIDE SEQUENCE [LARGE SCALE GENOMIC DNA]</scope>
    <source>
        <strain evidence="11">TF1</strain>
    </source>
</reference>
<evidence type="ECO:0000256" key="9">
    <source>
        <dbReference type="ARBA" id="ARBA00023310"/>
    </source>
</evidence>
<accession>A0A0U5APZ9</accession>
<evidence type="ECO:0000256" key="3">
    <source>
        <dbReference type="ARBA" id="ARBA00007681"/>
    </source>
</evidence>
<dbReference type="Pfam" id="PF00231">
    <property type="entry name" value="ATP-synt"/>
    <property type="match status" value="1"/>
</dbReference>
<evidence type="ECO:0000313" key="10">
    <source>
        <dbReference type="EMBL" id="BAU22913.1"/>
    </source>
</evidence>
<protein>
    <submittedName>
        <fullName evidence="10">ATP synthase F1 gammsubunit A</fullName>
    </submittedName>
</protein>
<dbReference type="PANTHER" id="PTHR11693:SF22">
    <property type="entry name" value="ATP SYNTHASE SUBUNIT GAMMA, MITOCHONDRIAL"/>
    <property type="match status" value="1"/>
</dbReference>
<keyword evidence="5" id="KW-0375">Hydrogen ion transport</keyword>
<organism evidence="10 11">
    <name type="scientific">Caldimicrobium thiodismutans</name>
    <dbReference type="NCBI Taxonomy" id="1653476"/>
    <lineage>
        <taxon>Bacteria</taxon>
        <taxon>Pseudomonadati</taxon>
        <taxon>Thermodesulfobacteriota</taxon>
        <taxon>Thermodesulfobacteria</taxon>
        <taxon>Thermodesulfobacteriales</taxon>
        <taxon>Thermodesulfobacteriaceae</taxon>
        <taxon>Caldimicrobium</taxon>
    </lineage>
</organism>
<dbReference type="Gene3D" id="3.40.1380.10">
    <property type="match status" value="1"/>
</dbReference>
<keyword evidence="4" id="KW-0813">Transport</keyword>
<dbReference type="InterPro" id="IPR035968">
    <property type="entry name" value="ATP_synth_F1_ATPase_gsu"/>
</dbReference>
<dbReference type="RefSeq" id="WP_068512902.1">
    <property type="nucleotide sequence ID" value="NZ_AP014945.1"/>
</dbReference>
<evidence type="ECO:0000256" key="2">
    <source>
        <dbReference type="ARBA" id="ARBA00004170"/>
    </source>
</evidence>
<evidence type="ECO:0000256" key="4">
    <source>
        <dbReference type="ARBA" id="ARBA00022448"/>
    </source>
</evidence>
<dbReference type="SUPFAM" id="SSF52943">
    <property type="entry name" value="ATP synthase (F1-ATPase), gamma subunit"/>
    <property type="match status" value="1"/>
</dbReference>
<dbReference type="Proteomes" id="UP000068196">
    <property type="component" value="Chromosome"/>
</dbReference>
<comment type="subcellular location">
    <subcellularLocation>
        <location evidence="2">Membrane</location>
        <topology evidence="2">Peripheral membrane protein</topology>
    </subcellularLocation>
</comment>
<gene>
    <name evidence="10" type="ORF">THC_0519</name>
</gene>
<reference evidence="10 11" key="1">
    <citation type="journal article" date="2016" name="Int. J. Syst. Evol. Microbiol.">
        <title>Caldimicrobium thiodismutans sp. nov., a sulfur-disproportionating bacterium isolated from a hot spring, and emended description of the genus Caldimicrobium.</title>
        <authorList>
            <person name="Kojima H."/>
            <person name="Umezawa K."/>
            <person name="Fukui M."/>
        </authorList>
    </citation>
    <scope>NUCLEOTIDE SEQUENCE [LARGE SCALE GENOMIC DNA]</scope>
    <source>
        <strain evidence="10 11">TF1</strain>
    </source>
</reference>
<dbReference type="KEGG" id="cthi:THC_0519"/>
<keyword evidence="9" id="KW-0066">ATP synthesis</keyword>
<dbReference type="InterPro" id="IPR000131">
    <property type="entry name" value="ATP_synth_F1_gsu"/>
</dbReference>
<comment type="function">
    <text evidence="1">Produces ATP from ADP in the presence of a proton gradient across the membrane. The gamma chain is believed to be important in regulating ATPase activity and the flow of protons through the CF(0) complex.</text>
</comment>
<evidence type="ECO:0000256" key="6">
    <source>
        <dbReference type="ARBA" id="ARBA00023065"/>
    </source>
</evidence>
<dbReference type="STRING" id="1653476.THC_0519"/>
<evidence type="ECO:0000313" key="11">
    <source>
        <dbReference type="Proteomes" id="UP000068196"/>
    </source>
</evidence>
<keyword evidence="8" id="KW-0139">CF(1)</keyword>
<dbReference type="OrthoDB" id="9812769at2"/>